<protein>
    <recommendedName>
        <fullName evidence="4">Copper amine oxidase-like N-terminal domain-containing protein</fullName>
    </recommendedName>
</protein>
<evidence type="ECO:0008006" key="4">
    <source>
        <dbReference type="Google" id="ProtNLM"/>
    </source>
</evidence>
<sequence>MKKFLVSLFSILLVFTSFSPYIATAEGEKPEQESLTRIQLLSEVEVFLGDGELPVGTISEEVVLYAHIIAEDQLEIQWGEGEAIVYSSEYEVLPDSEDTTNDQIEFLQNDEVDLTSDGYIYALHDVLEGEETPAHIATIH</sequence>
<feature type="signal peptide" evidence="1">
    <location>
        <begin position="1"/>
        <end position="25"/>
    </location>
</feature>
<dbReference type="EMBL" id="VTEZ01000029">
    <property type="protein sequence ID" value="TYS76260.1"/>
    <property type="molecule type" value="Genomic_DNA"/>
</dbReference>
<gene>
    <name evidence="2" type="ORF">FZC85_23675</name>
</gene>
<dbReference type="RefSeq" id="WP_148980617.1">
    <property type="nucleotide sequence ID" value="NZ_VTEZ01000029.1"/>
</dbReference>
<keyword evidence="1" id="KW-0732">Signal</keyword>
<evidence type="ECO:0000313" key="2">
    <source>
        <dbReference type="EMBL" id="TYS76260.1"/>
    </source>
</evidence>
<feature type="chain" id="PRO_5022685003" description="Copper amine oxidase-like N-terminal domain-containing protein" evidence="1">
    <location>
        <begin position="26"/>
        <end position="140"/>
    </location>
</feature>
<evidence type="ECO:0000313" key="3">
    <source>
        <dbReference type="Proteomes" id="UP000324269"/>
    </source>
</evidence>
<proteinExistence type="predicted"/>
<dbReference type="Proteomes" id="UP000324269">
    <property type="component" value="Unassembled WGS sequence"/>
</dbReference>
<name>A0A5D4TKC7_9BACI</name>
<accession>A0A5D4TKC7</accession>
<feature type="non-terminal residue" evidence="2">
    <location>
        <position position="140"/>
    </location>
</feature>
<evidence type="ECO:0000256" key="1">
    <source>
        <dbReference type="SAM" id="SignalP"/>
    </source>
</evidence>
<dbReference type="AlphaFoldDB" id="A0A5D4TKC7"/>
<comment type="caution">
    <text evidence="2">The sequence shown here is derived from an EMBL/GenBank/DDBJ whole genome shotgun (WGS) entry which is preliminary data.</text>
</comment>
<organism evidence="2 3">
    <name type="scientific">Rossellomorea aquimaris</name>
    <dbReference type="NCBI Taxonomy" id="189382"/>
    <lineage>
        <taxon>Bacteria</taxon>
        <taxon>Bacillati</taxon>
        <taxon>Bacillota</taxon>
        <taxon>Bacilli</taxon>
        <taxon>Bacillales</taxon>
        <taxon>Bacillaceae</taxon>
        <taxon>Rossellomorea</taxon>
    </lineage>
</organism>
<reference evidence="2 3" key="1">
    <citation type="submission" date="2019-08" db="EMBL/GenBank/DDBJ databases">
        <title>Bacillus genomes from the desert of Cuatro Cienegas, Coahuila.</title>
        <authorList>
            <person name="Olmedo-Alvarez G."/>
        </authorList>
    </citation>
    <scope>NUCLEOTIDE SEQUENCE [LARGE SCALE GENOMIC DNA]</scope>
    <source>
        <strain evidence="2 3">CH87b_3T</strain>
    </source>
</reference>